<reference evidence="6" key="1">
    <citation type="submission" date="2020-06" db="EMBL/GenBank/DDBJ databases">
        <authorList>
            <person name="Li T."/>
            <person name="Hu X."/>
            <person name="Zhang T."/>
            <person name="Song X."/>
            <person name="Zhang H."/>
            <person name="Dai N."/>
            <person name="Sheng W."/>
            <person name="Hou X."/>
            <person name="Wei L."/>
        </authorList>
    </citation>
    <scope>NUCLEOTIDE SEQUENCE</scope>
    <source>
        <strain evidence="6">K16</strain>
        <tissue evidence="6">Leaf</tissue>
    </source>
</reference>
<evidence type="ECO:0000256" key="3">
    <source>
        <dbReference type="ARBA" id="ARBA00023163"/>
    </source>
</evidence>
<gene>
    <name evidence="6" type="ORF">Sango_1632300</name>
</gene>
<dbReference type="Proteomes" id="UP001289374">
    <property type="component" value="Unassembled WGS sequence"/>
</dbReference>
<dbReference type="PANTHER" id="PTHR33124">
    <property type="entry name" value="TRANSCRIPTION FACTOR IBH1-LIKE 1"/>
    <property type="match status" value="1"/>
</dbReference>
<name>A0AAE1WJX3_9LAMI</name>
<reference evidence="6" key="2">
    <citation type="journal article" date="2024" name="Plant">
        <title>Genomic evolution and insights into agronomic trait innovations of Sesamum species.</title>
        <authorList>
            <person name="Miao H."/>
            <person name="Wang L."/>
            <person name="Qu L."/>
            <person name="Liu H."/>
            <person name="Sun Y."/>
            <person name="Le M."/>
            <person name="Wang Q."/>
            <person name="Wei S."/>
            <person name="Zheng Y."/>
            <person name="Lin W."/>
            <person name="Duan Y."/>
            <person name="Cao H."/>
            <person name="Xiong S."/>
            <person name="Wang X."/>
            <person name="Wei L."/>
            <person name="Li C."/>
            <person name="Ma Q."/>
            <person name="Ju M."/>
            <person name="Zhao R."/>
            <person name="Li G."/>
            <person name="Mu C."/>
            <person name="Tian Q."/>
            <person name="Mei H."/>
            <person name="Zhang T."/>
            <person name="Gao T."/>
            <person name="Zhang H."/>
        </authorList>
    </citation>
    <scope>NUCLEOTIDE SEQUENCE</scope>
    <source>
        <strain evidence="6">K16</strain>
    </source>
</reference>
<feature type="compositionally biased region" description="Basic residues" evidence="5">
    <location>
        <begin position="50"/>
        <end position="63"/>
    </location>
</feature>
<comment type="caution">
    <text evidence="6">The sequence shown here is derived from an EMBL/GenBank/DDBJ whole genome shotgun (WGS) entry which is preliminary data.</text>
</comment>
<protein>
    <submittedName>
        <fullName evidence="6">Uncharacterized protein</fullName>
    </submittedName>
</protein>
<feature type="compositionally biased region" description="Basic and acidic residues" evidence="5">
    <location>
        <begin position="21"/>
        <end position="35"/>
    </location>
</feature>
<dbReference type="GO" id="GO:0006355">
    <property type="term" value="P:regulation of DNA-templated transcription"/>
    <property type="evidence" value="ECO:0007669"/>
    <property type="project" value="InterPro"/>
</dbReference>
<accession>A0AAE1WJX3</accession>
<keyword evidence="7" id="KW-1185">Reference proteome</keyword>
<dbReference type="InterPro" id="IPR044660">
    <property type="entry name" value="IBH1-like"/>
</dbReference>
<evidence type="ECO:0000256" key="1">
    <source>
        <dbReference type="ARBA" id="ARBA00004123"/>
    </source>
</evidence>
<evidence type="ECO:0000313" key="7">
    <source>
        <dbReference type="Proteomes" id="UP001289374"/>
    </source>
</evidence>
<evidence type="ECO:0000313" key="6">
    <source>
        <dbReference type="EMBL" id="KAK4394780.1"/>
    </source>
</evidence>
<dbReference type="AlphaFoldDB" id="A0AAE1WJX3"/>
<keyword evidence="3" id="KW-0804">Transcription</keyword>
<evidence type="ECO:0000256" key="4">
    <source>
        <dbReference type="ARBA" id="ARBA00023242"/>
    </source>
</evidence>
<dbReference type="GO" id="GO:0005634">
    <property type="term" value="C:nucleus"/>
    <property type="evidence" value="ECO:0007669"/>
    <property type="project" value="UniProtKB-SubCell"/>
</dbReference>
<sequence>MDCSNTAAYAVDLENAPTLSRNHEMGREKPPETSHDMNAAVQEPPAVVFRHGKGRRRRTHSRKMPKEGCCNGGGGEELKDEKAEVERKIAALQKIVPGGDSLAVETLFEETAEYILALEWQVKALRFLAAFVEGSDMEKRKLGG</sequence>
<dbReference type="CDD" id="cd11444">
    <property type="entry name" value="bHLH_AtIBH1_like"/>
    <property type="match status" value="1"/>
</dbReference>
<proteinExistence type="predicted"/>
<dbReference type="EMBL" id="JACGWL010000009">
    <property type="protein sequence ID" value="KAK4394780.1"/>
    <property type="molecule type" value="Genomic_DNA"/>
</dbReference>
<organism evidence="6 7">
    <name type="scientific">Sesamum angolense</name>
    <dbReference type="NCBI Taxonomy" id="2727404"/>
    <lineage>
        <taxon>Eukaryota</taxon>
        <taxon>Viridiplantae</taxon>
        <taxon>Streptophyta</taxon>
        <taxon>Embryophyta</taxon>
        <taxon>Tracheophyta</taxon>
        <taxon>Spermatophyta</taxon>
        <taxon>Magnoliopsida</taxon>
        <taxon>eudicotyledons</taxon>
        <taxon>Gunneridae</taxon>
        <taxon>Pentapetalae</taxon>
        <taxon>asterids</taxon>
        <taxon>lamiids</taxon>
        <taxon>Lamiales</taxon>
        <taxon>Pedaliaceae</taxon>
        <taxon>Sesamum</taxon>
    </lineage>
</organism>
<comment type="subcellular location">
    <subcellularLocation>
        <location evidence="1">Nucleus</location>
    </subcellularLocation>
</comment>
<feature type="region of interest" description="Disordered" evidence="5">
    <location>
        <begin position="14"/>
        <end position="77"/>
    </location>
</feature>
<evidence type="ECO:0000256" key="5">
    <source>
        <dbReference type="SAM" id="MobiDB-lite"/>
    </source>
</evidence>
<evidence type="ECO:0000256" key="2">
    <source>
        <dbReference type="ARBA" id="ARBA00023015"/>
    </source>
</evidence>
<dbReference type="PANTHER" id="PTHR33124:SF43">
    <property type="entry name" value="TRANSCRIPTION FACTOR PAR2"/>
    <property type="match status" value="1"/>
</dbReference>
<dbReference type="InterPro" id="IPR044549">
    <property type="entry name" value="bHLH_AtIBH1-like"/>
</dbReference>
<keyword evidence="4" id="KW-0539">Nucleus</keyword>
<keyword evidence="2" id="KW-0805">Transcription regulation</keyword>